<proteinExistence type="predicted"/>
<sequence>DIWMLDADDSITQEALRRPSRPDHLDFLRITPPEDDIIGDSPYNPKLGITVSQATL</sequence>
<feature type="non-terminal residue" evidence="1">
    <location>
        <position position="56"/>
    </location>
</feature>
<dbReference type="Proteomes" id="UP001529510">
    <property type="component" value="Unassembled WGS sequence"/>
</dbReference>
<gene>
    <name evidence="1" type="ORF">M9458_034009</name>
</gene>
<feature type="non-terminal residue" evidence="1">
    <location>
        <position position="1"/>
    </location>
</feature>
<dbReference type="EMBL" id="JAMKFB020000017">
    <property type="protein sequence ID" value="KAL0169413.1"/>
    <property type="molecule type" value="Genomic_DNA"/>
</dbReference>
<reference evidence="1 2" key="1">
    <citation type="submission" date="2024-05" db="EMBL/GenBank/DDBJ databases">
        <title>Genome sequencing and assembly of Indian major carp, Cirrhinus mrigala (Hamilton, 1822).</title>
        <authorList>
            <person name="Mohindra V."/>
            <person name="Chowdhury L.M."/>
            <person name="Lal K."/>
            <person name="Jena J.K."/>
        </authorList>
    </citation>
    <scope>NUCLEOTIDE SEQUENCE [LARGE SCALE GENOMIC DNA]</scope>
    <source>
        <strain evidence="1">CM1030</strain>
        <tissue evidence="1">Blood</tissue>
    </source>
</reference>
<name>A0ABD0P8P8_CIRMR</name>
<dbReference type="AlphaFoldDB" id="A0ABD0P8P8"/>
<comment type="caution">
    <text evidence="1">The sequence shown here is derived from an EMBL/GenBank/DDBJ whole genome shotgun (WGS) entry which is preliminary data.</text>
</comment>
<keyword evidence="2" id="KW-1185">Reference proteome</keyword>
<evidence type="ECO:0000313" key="2">
    <source>
        <dbReference type="Proteomes" id="UP001529510"/>
    </source>
</evidence>
<protein>
    <submittedName>
        <fullName evidence="1">Uncharacterized protein</fullName>
    </submittedName>
</protein>
<organism evidence="1 2">
    <name type="scientific">Cirrhinus mrigala</name>
    <name type="common">Mrigala</name>
    <dbReference type="NCBI Taxonomy" id="683832"/>
    <lineage>
        <taxon>Eukaryota</taxon>
        <taxon>Metazoa</taxon>
        <taxon>Chordata</taxon>
        <taxon>Craniata</taxon>
        <taxon>Vertebrata</taxon>
        <taxon>Euteleostomi</taxon>
        <taxon>Actinopterygii</taxon>
        <taxon>Neopterygii</taxon>
        <taxon>Teleostei</taxon>
        <taxon>Ostariophysi</taxon>
        <taxon>Cypriniformes</taxon>
        <taxon>Cyprinidae</taxon>
        <taxon>Labeoninae</taxon>
        <taxon>Labeonini</taxon>
        <taxon>Cirrhinus</taxon>
    </lineage>
</organism>
<accession>A0ABD0P8P8</accession>
<evidence type="ECO:0000313" key="1">
    <source>
        <dbReference type="EMBL" id="KAL0169413.1"/>
    </source>
</evidence>